<dbReference type="InterPro" id="IPR019288">
    <property type="entry name" value="3'-5'_exonuclease_PolB-like"/>
</dbReference>
<dbReference type="InterPro" id="IPR036397">
    <property type="entry name" value="RNaseH_sf"/>
</dbReference>
<gene>
    <name evidence="2" type="ORF">A3J59_03750</name>
</gene>
<evidence type="ECO:0000313" key="3">
    <source>
        <dbReference type="Proteomes" id="UP000177310"/>
    </source>
</evidence>
<comment type="caution">
    <text evidence="2">The sequence shown here is derived from an EMBL/GenBank/DDBJ whole genome shotgun (WGS) entry which is preliminary data.</text>
</comment>
<proteinExistence type="predicted"/>
<name>A0A1G1YJK8_9BACT</name>
<dbReference type="AlphaFoldDB" id="A0A1G1YJK8"/>
<evidence type="ECO:0000259" key="1">
    <source>
        <dbReference type="Pfam" id="PF10108"/>
    </source>
</evidence>
<reference evidence="2 3" key="1">
    <citation type="journal article" date="2016" name="Nat. Commun.">
        <title>Thousands of microbial genomes shed light on interconnected biogeochemical processes in an aquifer system.</title>
        <authorList>
            <person name="Anantharaman K."/>
            <person name="Brown C.T."/>
            <person name="Hug L.A."/>
            <person name="Sharon I."/>
            <person name="Castelle C.J."/>
            <person name="Probst A.J."/>
            <person name="Thomas B.C."/>
            <person name="Singh A."/>
            <person name="Wilkins M.J."/>
            <person name="Karaoz U."/>
            <person name="Brodie E.L."/>
            <person name="Williams K.H."/>
            <person name="Hubbard S.S."/>
            <person name="Banfield J.F."/>
        </authorList>
    </citation>
    <scope>NUCLEOTIDE SEQUENCE [LARGE SCALE GENOMIC DNA]</scope>
</reference>
<sequence>MSTLIIDIETVGQDFDALDATTQDSLTWWIKKEASDDAAYQGALADLKNNLGFSPLTGAIVVIGVLDVEQKKGAVYFQAPGQTIPPFEEENFKFEALTEAEMLQKFWQGTAKYDAFVTFNGKSFDIPFLMIRSAIHQVRPAKNLMSNRYLSSQKFGCKHIDLLDELTFYGAVRKKGNLHLWSRAFTVKSPKAQGITGDDVSRLFAEKKFIDIARYNTGDLLATEALYQYWKKYLNFN</sequence>
<dbReference type="Proteomes" id="UP000177310">
    <property type="component" value="Unassembled WGS sequence"/>
</dbReference>
<dbReference type="Gene3D" id="3.30.420.10">
    <property type="entry name" value="Ribonuclease H-like superfamily/Ribonuclease H"/>
    <property type="match status" value="1"/>
</dbReference>
<organism evidence="2 3">
    <name type="scientific">Candidatus Buchananbacteria bacterium RIFCSPHIGHO2_02_FULL_56_16</name>
    <dbReference type="NCBI Taxonomy" id="1797542"/>
    <lineage>
        <taxon>Bacteria</taxon>
        <taxon>Candidatus Buchananiibacteriota</taxon>
    </lineage>
</organism>
<dbReference type="InterPro" id="IPR012337">
    <property type="entry name" value="RNaseH-like_sf"/>
</dbReference>
<dbReference type="SUPFAM" id="SSF53098">
    <property type="entry name" value="Ribonuclease H-like"/>
    <property type="match status" value="1"/>
</dbReference>
<dbReference type="GO" id="GO:0003676">
    <property type="term" value="F:nucleic acid binding"/>
    <property type="evidence" value="ECO:0007669"/>
    <property type="project" value="InterPro"/>
</dbReference>
<protein>
    <recommendedName>
        <fullName evidence="1">Predicted 3'-5' exonuclease PolB-like domain-containing protein</fullName>
    </recommendedName>
</protein>
<evidence type="ECO:0000313" key="2">
    <source>
        <dbReference type="EMBL" id="OGY52006.1"/>
    </source>
</evidence>
<feature type="domain" description="Predicted 3'-5' exonuclease PolB-like" evidence="1">
    <location>
        <begin position="95"/>
        <end position="227"/>
    </location>
</feature>
<accession>A0A1G1YJK8</accession>
<dbReference type="Pfam" id="PF10108">
    <property type="entry name" value="DNA_pol_B_exo2"/>
    <property type="match status" value="1"/>
</dbReference>
<dbReference type="EMBL" id="MHIL01000010">
    <property type="protein sequence ID" value="OGY52006.1"/>
    <property type="molecule type" value="Genomic_DNA"/>
</dbReference>
<dbReference type="STRING" id="1797542.A3J59_03750"/>